<dbReference type="PANTHER" id="PTHR42881:SF2">
    <property type="entry name" value="PROLYL ENDOPEPTIDASE"/>
    <property type="match status" value="1"/>
</dbReference>
<feature type="domain" description="Peptidase S9 prolyl oligopeptidase catalytic" evidence="9">
    <location>
        <begin position="541"/>
        <end position="730"/>
    </location>
</feature>
<dbReference type="SUPFAM" id="SSF50993">
    <property type="entry name" value="Peptidase/esterase 'gauge' domain"/>
    <property type="match status" value="1"/>
</dbReference>
<evidence type="ECO:0000259" key="9">
    <source>
        <dbReference type="Pfam" id="PF00326"/>
    </source>
</evidence>
<evidence type="ECO:0000256" key="1">
    <source>
        <dbReference type="ARBA" id="ARBA00001070"/>
    </source>
</evidence>
<evidence type="ECO:0000259" key="10">
    <source>
        <dbReference type="Pfam" id="PF02897"/>
    </source>
</evidence>
<dbReference type="Pfam" id="PF00326">
    <property type="entry name" value="Peptidase_S9"/>
    <property type="match status" value="1"/>
</dbReference>
<dbReference type="AlphaFoldDB" id="A0A316V392"/>
<evidence type="ECO:0000256" key="7">
    <source>
        <dbReference type="RuleBase" id="RU368024"/>
    </source>
</evidence>
<comment type="catalytic activity">
    <reaction evidence="1">
        <text>Hydrolysis of Pro-|-Xaa &gt;&gt; Ala-|-Xaa in oligopeptides.</text>
        <dbReference type="EC" id="3.4.21.26"/>
    </reaction>
</comment>
<dbReference type="GO" id="GO:0006508">
    <property type="term" value="P:proteolysis"/>
    <property type="evidence" value="ECO:0007669"/>
    <property type="project" value="UniProtKB-KW"/>
</dbReference>
<dbReference type="Gene3D" id="3.40.50.1820">
    <property type="entry name" value="alpha/beta hydrolase"/>
    <property type="match status" value="1"/>
</dbReference>
<dbReference type="EC" id="3.4.21.-" evidence="7"/>
<accession>A0A316V392</accession>
<evidence type="ECO:0000256" key="6">
    <source>
        <dbReference type="ARBA" id="ARBA00022825"/>
    </source>
</evidence>
<proteinExistence type="inferred from homology"/>
<sequence length="755" mass="83911">MRSFFYFAYSLVAFLIVAAKSQDNVVKKTSNSLVYPKVHRVSKTWSYRSAKAKGNVTYADPYFWLEGSAKEKDIQQFVADQTKLTEQYIQGCKSKDAIIKSLTEANSFDSFTHSSDEAPMWYTASFKEFAAAKQNNFQSPPGKKFLNESLLSSDGSQAIIRTSVSPDGNIFGYQVVGADGVANWYFRHFNSPLLAAKTTPAGGEGSLNDMISLGAPDSLFWMPDSKAFFYSQIVDSNGGTNTDHGYKVRYHIWGTNSTKDVTIFDTKNAGSHGSDNYYYLNLSPDGRWLVVTGYHDISTYNTSTYATLLPGQQISENMKWISLSPAYEFSVIRGGIVGDTYYFYTNKDAKNGKIAKIKMDWSKAKKVKLFTELQDRPPVIDVVPERQNSKLIPFGVFMTAKNVLILVYIEQGEMAVYSCKAGNGKLLKKLLPTEKVYVDDFIPNRYSNTSFLLAESWNTPSKIFEFKWDGENVQSSRVTVQHINNTNPDDFAVEKLYATSKDGTKVPYFITYRKGTQKPGPAFIHMYAASGVVDNLFYQSNYFEFLRSYNGYFIWAGARGGGDEGGKWHDAGSGLNKQKTFDDIIAIAQDIVKLGYTTAGNIIIEGVSAGGLAVAAVLNQAPAGLIGLALPVRAPCDAFQFELRSTIGAVNRVEFGDVTTPEGFDAVFAWSPLQNVDLHKPYPAVVLTPGSSDEVVPPSSSYKFLAQLQYDHPNNTLPLLMYVAQNLGHVPATVLESTYHFCVMEQALHLRRRNE</sequence>
<dbReference type="RefSeq" id="XP_025352026.1">
    <property type="nucleotide sequence ID" value="XM_025497972.1"/>
</dbReference>
<dbReference type="InterPro" id="IPR051167">
    <property type="entry name" value="Prolyl_oligopep/macrocyclase"/>
</dbReference>
<evidence type="ECO:0000256" key="2">
    <source>
        <dbReference type="ARBA" id="ARBA00005228"/>
    </source>
</evidence>
<comment type="similarity">
    <text evidence="2 7">Belongs to the peptidase S9A family.</text>
</comment>
<name>A0A316V392_9BASI</name>
<comment type="subunit">
    <text evidence="3">Monomer.</text>
</comment>
<dbReference type="PRINTS" id="PR00862">
    <property type="entry name" value="PROLIGOPTASE"/>
</dbReference>
<dbReference type="InParanoid" id="A0A316V392"/>
<evidence type="ECO:0000256" key="3">
    <source>
        <dbReference type="ARBA" id="ARBA00011245"/>
    </source>
</evidence>
<keyword evidence="12" id="KW-1185">Reference proteome</keyword>
<keyword evidence="8" id="KW-0732">Signal</keyword>
<dbReference type="InterPro" id="IPR001375">
    <property type="entry name" value="Peptidase_S9_cat"/>
</dbReference>
<evidence type="ECO:0000256" key="4">
    <source>
        <dbReference type="ARBA" id="ARBA00022670"/>
    </source>
</evidence>
<keyword evidence="6 7" id="KW-0720">Serine protease</keyword>
<dbReference type="Gene3D" id="2.130.10.120">
    <property type="entry name" value="Prolyl oligopeptidase, N-terminal domain"/>
    <property type="match status" value="1"/>
</dbReference>
<keyword evidence="4 7" id="KW-0645">Protease</keyword>
<dbReference type="SUPFAM" id="SSF53474">
    <property type="entry name" value="alpha/beta-Hydrolases"/>
    <property type="match status" value="1"/>
</dbReference>
<dbReference type="PANTHER" id="PTHR42881">
    <property type="entry name" value="PROLYL ENDOPEPTIDASE"/>
    <property type="match status" value="1"/>
</dbReference>
<evidence type="ECO:0000256" key="5">
    <source>
        <dbReference type="ARBA" id="ARBA00022801"/>
    </source>
</evidence>
<dbReference type="InterPro" id="IPR002470">
    <property type="entry name" value="Peptidase_S9A"/>
</dbReference>
<dbReference type="GO" id="GO:0005829">
    <property type="term" value="C:cytosol"/>
    <property type="evidence" value="ECO:0007669"/>
    <property type="project" value="TreeGrafter"/>
</dbReference>
<protein>
    <recommendedName>
        <fullName evidence="7">Prolyl endopeptidase</fullName>
        <ecNumber evidence="7">3.4.21.-</ecNumber>
    </recommendedName>
</protein>
<feature type="signal peptide" evidence="8">
    <location>
        <begin position="1"/>
        <end position="19"/>
    </location>
</feature>
<keyword evidence="5 7" id="KW-0378">Hydrolase</keyword>
<evidence type="ECO:0000313" key="11">
    <source>
        <dbReference type="EMBL" id="PWN31724.1"/>
    </source>
</evidence>
<dbReference type="GO" id="GO:0004252">
    <property type="term" value="F:serine-type endopeptidase activity"/>
    <property type="evidence" value="ECO:0007669"/>
    <property type="project" value="UniProtKB-UniRule"/>
</dbReference>
<dbReference type="GO" id="GO:0070012">
    <property type="term" value="F:oligopeptidase activity"/>
    <property type="evidence" value="ECO:0007669"/>
    <property type="project" value="TreeGrafter"/>
</dbReference>
<dbReference type="InterPro" id="IPR029058">
    <property type="entry name" value="AB_hydrolase_fold"/>
</dbReference>
<dbReference type="InterPro" id="IPR023302">
    <property type="entry name" value="Pept_S9A_N"/>
</dbReference>
<feature type="chain" id="PRO_5016269940" description="Prolyl endopeptidase" evidence="8">
    <location>
        <begin position="20"/>
        <end position="755"/>
    </location>
</feature>
<dbReference type="EMBL" id="KZ819607">
    <property type="protein sequence ID" value="PWN31724.1"/>
    <property type="molecule type" value="Genomic_DNA"/>
</dbReference>
<feature type="domain" description="Peptidase S9A N-terminal" evidence="10">
    <location>
        <begin position="55"/>
        <end position="473"/>
    </location>
</feature>
<evidence type="ECO:0000313" key="12">
    <source>
        <dbReference type="Proteomes" id="UP000245771"/>
    </source>
</evidence>
<reference evidence="11 12" key="1">
    <citation type="journal article" date="2018" name="Mol. Biol. Evol.">
        <title>Broad Genomic Sampling Reveals a Smut Pathogenic Ancestry of the Fungal Clade Ustilaginomycotina.</title>
        <authorList>
            <person name="Kijpornyongpan T."/>
            <person name="Mondo S.J."/>
            <person name="Barry K."/>
            <person name="Sandor L."/>
            <person name="Lee J."/>
            <person name="Lipzen A."/>
            <person name="Pangilinan J."/>
            <person name="LaButti K."/>
            <person name="Hainaut M."/>
            <person name="Henrissat B."/>
            <person name="Grigoriev I.V."/>
            <person name="Spatafora J.W."/>
            <person name="Aime M.C."/>
        </authorList>
    </citation>
    <scope>NUCLEOTIDE SEQUENCE [LARGE SCALE GENOMIC DNA]</scope>
    <source>
        <strain evidence="11 12">MCA 3882</strain>
    </source>
</reference>
<organism evidence="11 12">
    <name type="scientific">Meira miltonrushii</name>
    <dbReference type="NCBI Taxonomy" id="1280837"/>
    <lineage>
        <taxon>Eukaryota</taxon>
        <taxon>Fungi</taxon>
        <taxon>Dikarya</taxon>
        <taxon>Basidiomycota</taxon>
        <taxon>Ustilaginomycotina</taxon>
        <taxon>Exobasidiomycetes</taxon>
        <taxon>Exobasidiales</taxon>
        <taxon>Brachybasidiaceae</taxon>
        <taxon>Meira</taxon>
    </lineage>
</organism>
<evidence type="ECO:0000256" key="8">
    <source>
        <dbReference type="SAM" id="SignalP"/>
    </source>
</evidence>
<dbReference type="Proteomes" id="UP000245771">
    <property type="component" value="Unassembled WGS sequence"/>
</dbReference>
<dbReference type="OrthoDB" id="248387at2759"/>
<gene>
    <name evidence="11" type="ORF">FA14DRAFT_158538</name>
</gene>
<dbReference type="Pfam" id="PF02897">
    <property type="entry name" value="Peptidase_S9_N"/>
    <property type="match status" value="1"/>
</dbReference>
<dbReference type="GeneID" id="37019753"/>